<dbReference type="GO" id="GO:0005634">
    <property type="term" value="C:nucleus"/>
    <property type="evidence" value="ECO:0007669"/>
    <property type="project" value="TreeGrafter"/>
</dbReference>
<dbReference type="GeneID" id="107224338"/>
<dbReference type="PROSITE" id="PS51203">
    <property type="entry name" value="CS"/>
    <property type="match status" value="1"/>
</dbReference>
<gene>
    <name evidence="5" type="primary">LOC107224338</name>
</gene>
<accession>A0A6J0BZT3</accession>
<dbReference type="AlphaFoldDB" id="A0A6J0BZT3"/>
<protein>
    <submittedName>
        <fullName evidence="5">Co-chaperone protein daf-41 isoform X1</fullName>
    </submittedName>
</protein>
<evidence type="ECO:0000313" key="5">
    <source>
        <dbReference type="RefSeq" id="XP_015519835.1"/>
    </source>
</evidence>
<dbReference type="CTD" id="41173"/>
<feature type="region of interest" description="Disordered" evidence="2">
    <location>
        <begin position="152"/>
        <end position="215"/>
    </location>
</feature>
<dbReference type="GO" id="GO:0051131">
    <property type="term" value="P:chaperone-mediated protein complex assembly"/>
    <property type="evidence" value="ECO:0007669"/>
    <property type="project" value="TreeGrafter"/>
</dbReference>
<dbReference type="InterPro" id="IPR008978">
    <property type="entry name" value="HSP20-like_chaperone"/>
</dbReference>
<dbReference type="InterPro" id="IPR045250">
    <property type="entry name" value="p23-like"/>
</dbReference>
<organism evidence="5">
    <name type="scientific">Neodiprion lecontei</name>
    <name type="common">Redheaded pine sawfly</name>
    <dbReference type="NCBI Taxonomy" id="441921"/>
    <lineage>
        <taxon>Eukaryota</taxon>
        <taxon>Metazoa</taxon>
        <taxon>Ecdysozoa</taxon>
        <taxon>Arthropoda</taxon>
        <taxon>Hexapoda</taxon>
        <taxon>Insecta</taxon>
        <taxon>Pterygota</taxon>
        <taxon>Neoptera</taxon>
        <taxon>Endopterygota</taxon>
        <taxon>Hymenoptera</taxon>
        <taxon>Tenthredinoidea</taxon>
        <taxon>Diprionidae</taxon>
        <taxon>Diprioninae</taxon>
        <taxon>Neodiprion</taxon>
    </lineage>
</organism>
<keyword evidence="4" id="KW-1185">Reference proteome</keyword>
<dbReference type="Proteomes" id="UP000829291">
    <property type="component" value="Chromosome 4"/>
</dbReference>
<evidence type="ECO:0000256" key="2">
    <source>
        <dbReference type="SAM" id="MobiDB-lite"/>
    </source>
</evidence>
<evidence type="ECO:0000259" key="3">
    <source>
        <dbReference type="PROSITE" id="PS51203"/>
    </source>
</evidence>
<comment type="similarity">
    <text evidence="1">Belongs to the p23/wos2 family.</text>
</comment>
<dbReference type="CDD" id="cd06465">
    <property type="entry name" value="p23_hB-ind1_like"/>
    <property type="match status" value="1"/>
</dbReference>
<feature type="domain" description="CS" evidence="3">
    <location>
        <begin position="44"/>
        <end position="133"/>
    </location>
</feature>
<evidence type="ECO:0000313" key="4">
    <source>
        <dbReference type="Proteomes" id="UP000829291"/>
    </source>
</evidence>
<dbReference type="Pfam" id="PF04969">
    <property type="entry name" value="CS"/>
    <property type="match status" value="1"/>
</dbReference>
<dbReference type="GO" id="GO:0051087">
    <property type="term" value="F:protein-folding chaperone binding"/>
    <property type="evidence" value="ECO:0007669"/>
    <property type="project" value="TreeGrafter"/>
</dbReference>
<dbReference type="FunCoup" id="A0A6J0BZT3">
    <property type="interactions" value="2421"/>
</dbReference>
<dbReference type="Gene3D" id="2.60.40.790">
    <property type="match status" value="1"/>
</dbReference>
<dbReference type="OrthoDB" id="1564555at2759"/>
<name>A0A6J0BZT3_NEOLC</name>
<dbReference type="SUPFAM" id="SSF49764">
    <property type="entry name" value="HSP20-like chaperones"/>
    <property type="match status" value="1"/>
</dbReference>
<proteinExistence type="inferred from homology"/>
<sequence length="215" mass="24327">MNTPRRLNIENISRVSCAARYVSLARLFLFAGKSSYKMTQEGQVTPPPVMWAQRSNVVYVTICLEDCKDPTIKVEPDKIYFYGIGGTERKAHEVTINLYKEIDPEKTIQTPKGRNFELVLTKKTLGPYWPHLTKDKQKYHWLKSDFNKWQDEDDSEDEASFGGGGGGNRDLEEMMRQMGGLGGSGDRKPSFDDLDDMGDDADGPDSDDDDMPDLE</sequence>
<dbReference type="PANTHER" id="PTHR22932:SF1">
    <property type="entry name" value="CO-CHAPERONE PROTEIN DAF-41"/>
    <property type="match status" value="1"/>
</dbReference>
<dbReference type="RefSeq" id="XP_015519835.1">
    <property type="nucleotide sequence ID" value="XM_015664349.2"/>
</dbReference>
<dbReference type="GO" id="GO:0051879">
    <property type="term" value="F:Hsp90 protein binding"/>
    <property type="evidence" value="ECO:0007669"/>
    <property type="project" value="InterPro"/>
</dbReference>
<feature type="compositionally biased region" description="Acidic residues" evidence="2">
    <location>
        <begin position="192"/>
        <end position="215"/>
    </location>
</feature>
<dbReference type="GO" id="GO:0005829">
    <property type="term" value="C:cytosol"/>
    <property type="evidence" value="ECO:0007669"/>
    <property type="project" value="TreeGrafter"/>
</dbReference>
<dbReference type="InParanoid" id="A0A6J0BZT3"/>
<dbReference type="FunFam" id="2.60.40.790:FF:000013">
    <property type="entry name" value="Very-long-chain (3R)-3-hydroxyacyl-CoA dehydratase"/>
    <property type="match status" value="1"/>
</dbReference>
<reference evidence="5" key="1">
    <citation type="submission" date="2025-08" db="UniProtKB">
        <authorList>
            <consortium name="RefSeq"/>
        </authorList>
    </citation>
    <scope>IDENTIFICATION</scope>
    <source>
        <tissue evidence="5">Thorax and Abdomen</tissue>
    </source>
</reference>
<dbReference type="InterPro" id="IPR007052">
    <property type="entry name" value="CS_dom"/>
</dbReference>
<dbReference type="KEGG" id="nlo:107224338"/>
<evidence type="ECO:0000256" key="1">
    <source>
        <dbReference type="ARBA" id="ARBA00025733"/>
    </source>
</evidence>
<dbReference type="PANTHER" id="PTHR22932">
    <property type="entry name" value="TELOMERASE-BINDING PROTEIN P23 HSP90 CO-CHAPERONE"/>
    <property type="match status" value="1"/>
</dbReference>
<dbReference type="GO" id="GO:0006457">
    <property type="term" value="P:protein folding"/>
    <property type="evidence" value="ECO:0007669"/>
    <property type="project" value="TreeGrafter"/>
</dbReference>